<protein>
    <submittedName>
        <fullName evidence="2">DUF4237 domain-containing protein</fullName>
    </submittedName>
</protein>
<dbReference type="EMBL" id="CP043727">
    <property type="protein sequence ID" value="QHB31050.1"/>
    <property type="molecule type" value="Genomic_DNA"/>
</dbReference>
<feature type="domain" description="TNT" evidence="1">
    <location>
        <begin position="13"/>
        <end position="67"/>
    </location>
</feature>
<organism evidence="2 3">
    <name type="scientific">Yersinia canariae</name>
    <dbReference type="NCBI Taxonomy" id="2607663"/>
    <lineage>
        <taxon>Bacteria</taxon>
        <taxon>Pseudomonadati</taxon>
        <taxon>Pseudomonadota</taxon>
        <taxon>Gammaproteobacteria</taxon>
        <taxon>Enterobacterales</taxon>
        <taxon>Yersiniaceae</taxon>
        <taxon>Yersinia</taxon>
    </lineage>
</organism>
<dbReference type="Pfam" id="PF14021">
    <property type="entry name" value="TNT"/>
    <property type="match status" value="1"/>
</dbReference>
<keyword evidence="3" id="KW-1185">Reference proteome</keyword>
<reference evidence="3" key="1">
    <citation type="submission" date="2019-09" db="EMBL/GenBank/DDBJ databases">
        <title>Yersinia canariae sp. nov., isolated from a human yersiniosis case.</title>
        <authorList>
            <person name="Nguyen S.V."/>
            <person name="Greig D."/>
            <person name="Hurley D."/>
            <person name="Cao Y."/>
            <person name="McCabe E."/>
            <person name="Mitchell M."/>
            <person name="Jenkins C."/>
            <person name="Fanning S."/>
        </authorList>
    </citation>
    <scope>NUCLEOTIDE SEQUENCE [LARGE SCALE GENOMIC DNA]</scope>
    <source>
        <strain evidence="3">NCTC 14382</strain>
    </source>
</reference>
<dbReference type="KEGG" id="yca:F0T03_01775"/>
<dbReference type="InterPro" id="IPR025331">
    <property type="entry name" value="TNT"/>
</dbReference>
<proteinExistence type="predicted"/>
<accession>A0A857EUH3</accession>
<evidence type="ECO:0000313" key="3">
    <source>
        <dbReference type="Proteomes" id="UP000464402"/>
    </source>
</evidence>
<dbReference type="AlphaFoldDB" id="A0A857EUH3"/>
<evidence type="ECO:0000259" key="1">
    <source>
        <dbReference type="Pfam" id="PF14021"/>
    </source>
</evidence>
<dbReference type="GO" id="GO:0050135">
    <property type="term" value="F:NADP+ nucleosidase activity"/>
    <property type="evidence" value="ECO:0007669"/>
    <property type="project" value="InterPro"/>
</dbReference>
<gene>
    <name evidence="2" type="ORF">F0T03_01775</name>
</gene>
<dbReference type="Proteomes" id="UP000464402">
    <property type="component" value="Chromosome"/>
</dbReference>
<name>A0A857EUH3_9GAMM</name>
<sequence>MRSSSCCSVWVVPSYSANAPYNVYEVLKPIDDVSKSKVLPWFGQKGQGTQYELPKPVQWYLDKGYLGEKK</sequence>
<evidence type="ECO:0000313" key="2">
    <source>
        <dbReference type="EMBL" id="QHB31050.1"/>
    </source>
</evidence>